<evidence type="ECO:0000259" key="5">
    <source>
        <dbReference type="PROSITE" id="PS51344"/>
    </source>
</evidence>
<evidence type="ECO:0000313" key="7">
    <source>
        <dbReference type="Proteomes" id="UP000076738"/>
    </source>
</evidence>
<dbReference type="InterPro" id="IPR024550">
    <property type="entry name" value="TFIIEa/SarR/Rpc3_HTH_dom"/>
</dbReference>
<feature type="domain" description="HTH TFE/IIEalpha-type" evidence="5">
    <location>
        <begin position="10"/>
        <end position="101"/>
    </location>
</feature>
<dbReference type="Proteomes" id="UP000076738">
    <property type="component" value="Unassembled WGS sequence"/>
</dbReference>
<dbReference type="SMART" id="SM00531">
    <property type="entry name" value="TFIIE"/>
    <property type="match status" value="1"/>
</dbReference>
<feature type="region of interest" description="Disordered" evidence="4">
    <location>
        <begin position="341"/>
        <end position="443"/>
    </location>
</feature>
<feature type="compositionally biased region" description="Low complexity" evidence="4">
    <location>
        <begin position="373"/>
        <end position="396"/>
    </location>
</feature>
<dbReference type="GO" id="GO:0005673">
    <property type="term" value="C:transcription factor TFIIE complex"/>
    <property type="evidence" value="ECO:0007669"/>
    <property type="project" value="TreeGrafter"/>
</dbReference>
<dbReference type="PROSITE" id="PS51344">
    <property type="entry name" value="HTH_TFE_IIE"/>
    <property type="match status" value="1"/>
</dbReference>
<dbReference type="OrthoDB" id="361102at2759"/>
<feature type="region of interest" description="Disordered" evidence="4">
    <location>
        <begin position="248"/>
        <end position="269"/>
    </location>
</feature>
<name>A0A167K310_CALVF</name>
<keyword evidence="2" id="KW-0805">Transcription regulation</keyword>
<feature type="compositionally biased region" description="Basic and acidic residues" evidence="4">
    <location>
        <begin position="248"/>
        <end position="259"/>
    </location>
</feature>
<dbReference type="Gene3D" id="3.30.40.10">
    <property type="entry name" value="Zinc/RING finger domain, C3HC4 (zinc finger)"/>
    <property type="match status" value="1"/>
</dbReference>
<evidence type="ECO:0000256" key="2">
    <source>
        <dbReference type="ARBA" id="ARBA00023015"/>
    </source>
</evidence>
<accession>A0A167K310</accession>
<dbReference type="Pfam" id="PF02002">
    <property type="entry name" value="TFIIE_alpha"/>
    <property type="match status" value="1"/>
</dbReference>
<sequence length="443" mass="48946">MATTEDKAVLRLLVQHVSRAFYDSKFVVVLDQLTHSDVLKDDDLAHRVGMPSKDVQKLIAKLEADKLVKVHRRNEIQREGQRPMNKGYCYIDYSSFCNVVKWRITTMRTAIDSKLRNELDNQGYICPFCHTYYAPLDVLHLLDPSGNAFICEVCRHELINNENAESVQGSKDRLQRFMAQTRWIIEDLQKTDEIKIPKLNVQQWLAEHAVAKLELDGDGLAIAGEGSSSQSNRVQIELSLDQDDAQVKKAREEVADAQRQHNALPEWHMRSTISGDLTSLGAASSGGATSAAAAVHTNGSADRKPEQKELYASGRSSSLFQCTANKGPVDLDRYYASLNTSASESANRTPETDGDEEDDDEFDEIEFLEYPASGSGATPVSTPTPTPTTGDSASGTNGSAKRGREEEPRGVSNGRPAKQARVEDGEHIALPRHIVSGMSRPEF</sequence>
<evidence type="ECO:0000313" key="6">
    <source>
        <dbReference type="EMBL" id="KZO94209.1"/>
    </source>
</evidence>
<dbReference type="SUPFAM" id="SSF57783">
    <property type="entry name" value="Zinc beta-ribbon"/>
    <property type="match status" value="1"/>
</dbReference>
<keyword evidence="7" id="KW-1185">Reference proteome</keyword>
<gene>
    <name evidence="6" type="ORF">CALVIDRAFT_484599</name>
</gene>
<dbReference type="EMBL" id="KV417296">
    <property type="protein sequence ID" value="KZO94209.1"/>
    <property type="molecule type" value="Genomic_DNA"/>
</dbReference>
<dbReference type="PANTHER" id="PTHR13097:SF7">
    <property type="entry name" value="GENERAL TRANSCRIPTION FACTOR IIE SUBUNIT 1"/>
    <property type="match status" value="1"/>
</dbReference>
<reference evidence="6 7" key="1">
    <citation type="journal article" date="2016" name="Mol. Biol. Evol.">
        <title>Comparative Genomics of Early-Diverging Mushroom-Forming Fungi Provides Insights into the Origins of Lignocellulose Decay Capabilities.</title>
        <authorList>
            <person name="Nagy L.G."/>
            <person name="Riley R."/>
            <person name="Tritt A."/>
            <person name="Adam C."/>
            <person name="Daum C."/>
            <person name="Floudas D."/>
            <person name="Sun H."/>
            <person name="Yadav J.S."/>
            <person name="Pangilinan J."/>
            <person name="Larsson K.H."/>
            <person name="Matsuura K."/>
            <person name="Barry K."/>
            <person name="Labutti K."/>
            <person name="Kuo R."/>
            <person name="Ohm R.A."/>
            <person name="Bhattacharya S.S."/>
            <person name="Shirouzu T."/>
            <person name="Yoshinaga Y."/>
            <person name="Martin F.M."/>
            <person name="Grigoriev I.V."/>
            <person name="Hibbett D.S."/>
        </authorList>
    </citation>
    <scope>NUCLEOTIDE SEQUENCE [LARGE SCALE GENOMIC DNA]</scope>
    <source>
        <strain evidence="6 7">TUFC12733</strain>
    </source>
</reference>
<dbReference type="InterPro" id="IPR017919">
    <property type="entry name" value="TFIIE/TFIIEa_HTH"/>
</dbReference>
<evidence type="ECO:0000256" key="4">
    <source>
        <dbReference type="SAM" id="MobiDB-lite"/>
    </source>
</evidence>
<dbReference type="STRING" id="1330018.A0A167K310"/>
<keyword evidence="3" id="KW-0804">Transcription</keyword>
<dbReference type="InterPro" id="IPR013083">
    <property type="entry name" value="Znf_RING/FYVE/PHD"/>
</dbReference>
<organism evidence="6 7">
    <name type="scientific">Calocera viscosa (strain TUFC12733)</name>
    <dbReference type="NCBI Taxonomy" id="1330018"/>
    <lineage>
        <taxon>Eukaryota</taxon>
        <taxon>Fungi</taxon>
        <taxon>Dikarya</taxon>
        <taxon>Basidiomycota</taxon>
        <taxon>Agaricomycotina</taxon>
        <taxon>Dacrymycetes</taxon>
        <taxon>Dacrymycetales</taxon>
        <taxon>Dacrymycetaceae</taxon>
        <taxon>Calocera</taxon>
    </lineage>
</organism>
<dbReference type="SUPFAM" id="SSF46785">
    <property type="entry name" value="Winged helix' DNA-binding domain"/>
    <property type="match status" value="1"/>
</dbReference>
<dbReference type="PANTHER" id="PTHR13097">
    <property type="entry name" value="TRANSCRIPTION INITIATION FACTOR IIE, ALPHA SUBUNIT"/>
    <property type="match status" value="1"/>
</dbReference>
<dbReference type="InterPro" id="IPR002853">
    <property type="entry name" value="TFIIE_asu"/>
</dbReference>
<feature type="region of interest" description="Disordered" evidence="4">
    <location>
        <begin position="291"/>
        <end position="312"/>
    </location>
</feature>
<evidence type="ECO:0000256" key="3">
    <source>
        <dbReference type="ARBA" id="ARBA00023163"/>
    </source>
</evidence>
<feature type="compositionally biased region" description="Acidic residues" evidence="4">
    <location>
        <begin position="352"/>
        <end position="367"/>
    </location>
</feature>
<evidence type="ECO:0000256" key="1">
    <source>
        <dbReference type="ARBA" id="ARBA00008947"/>
    </source>
</evidence>
<proteinExistence type="inferred from homology"/>
<protein>
    <recommendedName>
        <fullName evidence="5">HTH TFE/IIEalpha-type domain-containing protein</fullName>
    </recommendedName>
</protein>
<comment type="similarity">
    <text evidence="1">Belongs to the TFIIE alpha subunit family.</text>
</comment>
<dbReference type="GO" id="GO:0006367">
    <property type="term" value="P:transcription initiation at RNA polymerase II promoter"/>
    <property type="evidence" value="ECO:0007669"/>
    <property type="project" value="InterPro"/>
</dbReference>
<dbReference type="AlphaFoldDB" id="A0A167K310"/>
<dbReference type="InterPro" id="IPR039997">
    <property type="entry name" value="TFE"/>
</dbReference>
<feature type="compositionally biased region" description="Basic and acidic residues" evidence="4">
    <location>
        <begin position="420"/>
        <end position="429"/>
    </location>
</feature>
<dbReference type="InterPro" id="IPR036390">
    <property type="entry name" value="WH_DNA-bd_sf"/>
</dbReference>